<evidence type="ECO:0000256" key="2">
    <source>
        <dbReference type="ARBA" id="ARBA00008064"/>
    </source>
</evidence>
<dbReference type="InterPro" id="IPR042186">
    <property type="entry name" value="FimD_plug_dom"/>
</dbReference>
<dbReference type="Pfam" id="PF13954">
    <property type="entry name" value="PapC_N"/>
    <property type="match status" value="1"/>
</dbReference>
<keyword evidence="8" id="KW-0472">Membrane</keyword>
<sequence>MRLFLRLVKNVYVSWFALRERMKPTFRFAIMPLALLANGAWAEMNKVYLIINDNFKGEMAVNLGSNEEPCITAPLLQEWGIREATAMVMETSPEGCIRPETLRARKIEVFYEPIAQLLTVDIPAAVLGNSKLQKRWDDGINAAFVNYQFNYGHYAGENYRDSERHDSMYADITTGMNIGPWRLRYQPVYQKETWGNPTWHTEKALAYRDIKAWRAILTLGDSVTPSALFENVRFRGMSLVSDSRMLPDGLRQFSPWVRGFARSNAEVRVRQNGELIYQTFVSPGAFVLKDVYPPALEGDLTVTIRESDSTETERKIPYSSMPNLVYSGQWRYDATVGKYRPYYGIEEEQPSFVQASLSYGLPGKVTLYGGIQGADIYRSAALGIGKSFNQWGALSADYSFASAKQPRRSSPDTGSMMRVRYAKAFPALESSVSLMAQYYPRQRYRTFGDAIEQQNTYWWDWEDGIFVGDIDDEKKYRLEARYTQYLSDSDSLYLTLVREAKRGNERGETSVEMGYSATLGSIDVSLYAEYNRTSYSKEQAQLGVSFSLPLNALGMPRMKLNYDHTLANDRTDSRRVGVSGTLLSDYSLSYNASTSQSQKYGSSQDLSADYQYNAGELRIGHSQGKGYRQQNLEVSGSLMAHQEGVTLGQTLGDTMAIVSVSGTPGIGVDNQYGVKTDWRGYALVGNLTPYRINTLTLDNFDLPDTLELPESDKEVVPTAGAIMFSRFAPARKVSPDAAQTSSPE</sequence>
<reference evidence="11" key="1">
    <citation type="submission" date="2019-06" db="EMBL/GenBank/DDBJ databases">
        <authorList>
            <person name="Deangelis K."/>
            <person name="Huntemann M."/>
            <person name="Clum A."/>
            <person name="Pillay M."/>
            <person name="Palaniappan K."/>
            <person name="Varghese N."/>
            <person name="Mikhailova N."/>
            <person name="Stamatis D."/>
            <person name="Reddy T."/>
            <person name="Daum C."/>
            <person name="Shapiro N."/>
            <person name="Ivanova N."/>
            <person name="Kyrpides N."/>
            <person name="Woyke T."/>
        </authorList>
    </citation>
    <scope>NUCLEOTIDE SEQUENCE [LARGE SCALE GENOMIC DNA]</scope>
    <source>
        <strain evidence="11">128R</strain>
    </source>
</reference>
<reference evidence="11" key="2">
    <citation type="submission" date="2019-08" db="EMBL/GenBank/DDBJ databases">
        <title>Investigation of anaerobic lignin degradation for improved lignocellulosic biofuels.</title>
        <authorList>
            <person name="Deangelis K.PhD."/>
        </authorList>
    </citation>
    <scope>NUCLEOTIDE SEQUENCE [LARGE SCALE GENOMIC DNA]</scope>
    <source>
        <strain evidence="11">128R</strain>
    </source>
</reference>
<dbReference type="GO" id="GO:0009297">
    <property type="term" value="P:pilus assembly"/>
    <property type="evidence" value="ECO:0007669"/>
    <property type="project" value="InterPro"/>
</dbReference>
<dbReference type="InterPro" id="IPR037224">
    <property type="entry name" value="PapC_N_sf"/>
</dbReference>
<evidence type="ECO:0000256" key="5">
    <source>
        <dbReference type="ARBA" id="ARBA00022558"/>
    </source>
</evidence>
<dbReference type="AlphaFoldDB" id="A0A542CYA2"/>
<evidence type="ECO:0000256" key="4">
    <source>
        <dbReference type="ARBA" id="ARBA00022452"/>
    </source>
</evidence>
<keyword evidence="7" id="KW-0732">Signal</keyword>
<dbReference type="GO" id="GO:0015473">
    <property type="term" value="F:fimbrial usher porin activity"/>
    <property type="evidence" value="ECO:0007669"/>
    <property type="project" value="InterPro"/>
</dbReference>
<feature type="domain" description="PapC N-terminal" evidence="10">
    <location>
        <begin position="47"/>
        <end position="151"/>
    </location>
</feature>
<comment type="caution">
    <text evidence="11">The sequence shown here is derived from an EMBL/GenBank/DDBJ whole genome shotgun (WGS) entry which is preliminary data.</text>
</comment>
<dbReference type="Pfam" id="PF00577">
    <property type="entry name" value="Usher"/>
    <property type="match status" value="1"/>
</dbReference>
<dbReference type="SUPFAM" id="SSF141729">
    <property type="entry name" value="FimD N-terminal domain-like"/>
    <property type="match status" value="1"/>
</dbReference>
<dbReference type="EMBL" id="VISQ01000001">
    <property type="protein sequence ID" value="TVZ70300.1"/>
    <property type="molecule type" value="Genomic_DNA"/>
</dbReference>
<dbReference type="Gene3D" id="3.10.20.410">
    <property type="match status" value="1"/>
</dbReference>
<proteinExistence type="inferred from homology"/>
<keyword evidence="4" id="KW-1134">Transmembrane beta strand</keyword>
<comment type="similarity">
    <text evidence="2">Belongs to the fimbrial export usher family.</text>
</comment>
<keyword evidence="5" id="KW-1029">Fimbrium biogenesis</keyword>
<evidence type="ECO:0000256" key="3">
    <source>
        <dbReference type="ARBA" id="ARBA00022448"/>
    </source>
</evidence>
<organism evidence="11">
    <name type="scientific">Serratia fonticola</name>
    <dbReference type="NCBI Taxonomy" id="47917"/>
    <lineage>
        <taxon>Bacteria</taxon>
        <taxon>Pseudomonadati</taxon>
        <taxon>Pseudomonadota</taxon>
        <taxon>Gammaproteobacteria</taxon>
        <taxon>Enterobacterales</taxon>
        <taxon>Yersiniaceae</taxon>
        <taxon>Serratia</taxon>
    </lineage>
</organism>
<dbReference type="PANTHER" id="PTHR30451">
    <property type="entry name" value="OUTER MEMBRANE USHER PROTEIN"/>
    <property type="match status" value="1"/>
</dbReference>
<dbReference type="InterPro" id="IPR025885">
    <property type="entry name" value="PapC_N"/>
</dbReference>
<keyword evidence="9" id="KW-0998">Cell outer membrane</keyword>
<dbReference type="PANTHER" id="PTHR30451:SF21">
    <property type="entry name" value="FIMBRIAL USHER DOMAIN-CONTAINING PROTEIN YDET-RELATED"/>
    <property type="match status" value="1"/>
</dbReference>
<gene>
    <name evidence="11" type="ORF">FHU10_2866</name>
</gene>
<evidence type="ECO:0000256" key="9">
    <source>
        <dbReference type="ARBA" id="ARBA00023237"/>
    </source>
</evidence>
<keyword evidence="3" id="KW-0813">Transport</keyword>
<dbReference type="Gene3D" id="2.60.40.3110">
    <property type="match status" value="1"/>
</dbReference>
<keyword evidence="6" id="KW-0812">Transmembrane</keyword>
<evidence type="ECO:0000256" key="7">
    <source>
        <dbReference type="ARBA" id="ARBA00022729"/>
    </source>
</evidence>
<accession>A0A542CYA2</accession>
<dbReference type="GO" id="GO:0009279">
    <property type="term" value="C:cell outer membrane"/>
    <property type="evidence" value="ECO:0007669"/>
    <property type="project" value="UniProtKB-SubCell"/>
</dbReference>
<evidence type="ECO:0000256" key="8">
    <source>
        <dbReference type="ARBA" id="ARBA00023136"/>
    </source>
</evidence>
<evidence type="ECO:0000313" key="11">
    <source>
        <dbReference type="EMBL" id="TVZ70300.1"/>
    </source>
</evidence>
<dbReference type="Gene3D" id="2.60.40.2610">
    <property type="entry name" value="Outer membrane usher protein FimD, plug domain"/>
    <property type="match status" value="1"/>
</dbReference>
<evidence type="ECO:0000259" key="10">
    <source>
        <dbReference type="Pfam" id="PF13954"/>
    </source>
</evidence>
<protein>
    <submittedName>
        <fullName evidence="11">Outer membrane usher protein</fullName>
    </submittedName>
</protein>
<dbReference type="InterPro" id="IPR000015">
    <property type="entry name" value="Fimb_usher"/>
</dbReference>
<evidence type="ECO:0000256" key="1">
    <source>
        <dbReference type="ARBA" id="ARBA00004571"/>
    </source>
</evidence>
<evidence type="ECO:0000256" key="6">
    <source>
        <dbReference type="ARBA" id="ARBA00022692"/>
    </source>
</evidence>
<comment type="subcellular location">
    <subcellularLocation>
        <location evidence="1">Cell outer membrane</location>
        <topology evidence="1">Multi-pass membrane protein</topology>
    </subcellularLocation>
</comment>
<name>A0A542CYA2_SERFO</name>